<feature type="domain" description="Solute-binding protein family 5" evidence="6">
    <location>
        <begin position="87"/>
        <end position="430"/>
    </location>
</feature>
<dbReference type="PANTHER" id="PTHR30290">
    <property type="entry name" value="PERIPLASMIC BINDING COMPONENT OF ABC TRANSPORTER"/>
    <property type="match status" value="1"/>
</dbReference>
<keyword evidence="8" id="KW-1185">Reference proteome</keyword>
<evidence type="ECO:0000256" key="5">
    <source>
        <dbReference type="SAM" id="SignalP"/>
    </source>
</evidence>
<proteinExistence type="inferred from homology"/>
<accession>A0ABQ5R0X9</accession>
<evidence type="ECO:0000256" key="4">
    <source>
        <dbReference type="ARBA" id="ARBA00022729"/>
    </source>
</evidence>
<dbReference type="PIRSF" id="PIRSF002741">
    <property type="entry name" value="MppA"/>
    <property type="match status" value="1"/>
</dbReference>
<dbReference type="InterPro" id="IPR039424">
    <property type="entry name" value="SBP_5"/>
</dbReference>
<evidence type="ECO:0000259" key="6">
    <source>
        <dbReference type="Pfam" id="PF00496"/>
    </source>
</evidence>
<reference evidence="7" key="1">
    <citation type="submission" date="2022-12" db="EMBL/GenBank/DDBJ databases">
        <title>New Phytohabitans aurantiacus sp. RD004123 nov., an actinomycete isolated from soil.</title>
        <authorList>
            <person name="Triningsih D.W."/>
            <person name="Harunari E."/>
            <person name="Igarashi Y."/>
        </authorList>
    </citation>
    <scope>NUCLEOTIDE SEQUENCE</scope>
    <source>
        <strain evidence="7">RD004123</strain>
    </source>
</reference>
<name>A0ABQ5R0X9_9ACTN</name>
<gene>
    <name evidence="7" type="ORF">Pa4123_54940</name>
</gene>
<comment type="similarity">
    <text evidence="2">Belongs to the bacterial solute-binding protein 5 family.</text>
</comment>
<evidence type="ECO:0000256" key="2">
    <source>
        <dbReference type="ARBA" id="ARBA00005695"/>
    </source>
</evidence>
<dbReference type="RefSeq" id="WP_281900388.1">
    <property type="nucleotide sequence ID" value="NZ_BSDI01000031.1"/>
</dbReference>
<dbReference type="Gene3D" id="3.40.190.10">
    <property type="entry name" value="Periplasmic binding protein-like II"/>
    <property type="match status" value="1"/>
</dbReference>
<comment type="caution">
    <text evidence="7">The sequence shown here is derived from an EMBL/GenBank/DDBJ whole genome shotgun (WGS) entry which is preliminary data.</text>
</comment>
<evidence type="ECO:0000313" key="8">
    <source>
        <dbReference type="Proteomes" id="UP001144280"/>
    </source>
</evidence>
<evidence type="ECO:0000256" key="1">
    <source>
        <dbReference type="ARBA" id="ARBA00004196"/>
    </source>
</evidence>
<feature type="signal peptide" evidence="5">
    <location>
        <begin position="1"/>
        <end position="27"/>
    </location>
</feature>
<evidence type="ECO:0000313" key="7">
    <source>
        <dbReference type="EMBL" id="GLI00218.1"/>
    </source>
</evidence>
<keyword evidence="4 5" id="KW-0732">Signal</keyword>
<dbReference type="PANTHER" id="PTHR30290:SF10">
    <property type="entry name" value="PERIPLASMIC OLIGOPEPTIDE-BINDING PROTEIN-RELATED"/>
    <property type="match status" value="1"/>
</dbReference>
<dbReference type="InterPro" id="IPR030678">
    <property type="entry name" value="Peptide/Ni-bd"/>
</dbReference>
<evidence type="ECO:0000256" key="3">
    <source>
        <dbReference type="ARBA" id="ARBA00022448"/>
    </source>
</evidence>
<organism evidence="7 8">
    <name type="scientific">Phytohabitans aurantiacus</name>
    <dbReference type="NCBI Taxonomy" id="3016789"/>
    <lineage>
        <taxon>Bacteria</taxon>
        <taxon>Bacillati</taxon>
        <taxon>Actinomycetota</taxon>
        <taxon>Actinomycetes</taxon>
        <taxon>Micromonosporales</taxon>
        <taxon>Micromonosporaceae</taxon>
    </lineage>
</organism>
<dbReference type="Gene3D" id="3.10.105.10">
    <property type="entry name" value="Dipeptide-binding Protein, Domain 3"/>
    <property type="match status" value="1"/>
</dbReference>
<dbReference type="Proteomes" id="UP001144280">
    <property type="component" value="Unassembled WGS sequence"/>
</dbReference>
<comment type="subcellular location">
    <subcellularLocation>
        <location evidence="1">Cell envelope</location>
    </subcellularLocation>
</comment>
<keyword evidence="3" id="KW-0813">Transport</keyword>
<protein>
    <recommendedName>
        <fullName evidence="6">Solute-binding protein family 5 domain-containing protein</fullName>
    </recommendedName>
</protein>
<dbReference type="PROSITE" id="PS51257">
    <property type="entry name" value="PROKAR_LIPOPROTEIN"/>
    <property type="match status" value="1"/>
</dbReference>
<dbReference type="EMBL" id="BSDI01000031">
    <property type="protein sequence ID" value="GLI00218.1"/>
    <property type="molecule type" value="Genomic_DNA"/>
</dbReference>
<dbReference type="Pfam" id="PF00496">
    <property type="entry name" value="SBP_bac_5"/>
    <property type="match status" value="1"/>
</dbReference>
<sequence>MSSTATRGRALRSVAFLAATATATALALTACSSDAQEPTAAAAHNLALAVVTPPNSLDPAQLADGQQMFVWGSVFDTLLYKENKTGELKPNAAESWEYNEDGTQLTLKLRKGMTFSNGRPVTAKAVEATMRRTMTTPGVLKIKYSAVKSVTAVDDSTVLVEFTRFDPQFVPNLTLGAGAIGDPDTLADKRTATDPIGSGPYTLDTAATVPGSKYVLKKRNDYWNASAYPFTTLTVRVLQDPTASFNALQAGEINAGTVQAQLLGRLDKNAFSTTRIEAQAVMYVDILDRKGEKWPALGDVRVRQAINYAIDREGILKGLLQGNGKVTNQIFSPYGKVYDASLDSTYPHDAARGKELVREAGYAGTTFKIPSTFLSTSFEASISQAFKDIGLGLEWVSVPPQQAQTAHLSGDYPLSFQITGFNSDPGDANLHFGPDGFANPRHYKDATTDGLFGTINTTVDFDKALPAYKQLNEYAVKQAFEAPIVFTGGTWATAKGITMLDDGKAPSTARLFGLA</sequence>
<dbReference type="SUPFAM" id="SSF53850">
    <property type="entry name" value="Periplasmic binding protein-like II"/>
    <property type="match status" value="1"/>
</dbReference>
<feature type="chain" id="PRO_5046573467" description="Solute-binding protein family 5 domain-containing protein" evidence="5">
    <location>
        <begin position="28"/>
        <end position="515"/>
    </location>
</feature>
<dbReference type="InterPro" id="IPR000914">
    <property type="entry name" value="SBP_5_dom"/>
</dbReference>